<dbReference type="PROSITE" id="PS50054">
    <property type="entry name" value="TYR_PHOSPHATASE_DUAL"/>
    <property type="match status" value="1"/>
</dbReference>
<dbReference type="Pfam" id="PF00782">
    <property type="entry name" value="DSPc"/>
    <property type="match status" value="1"/>
</dbReference>
<proteinExistence type="predicted"/>
<protein>
    <submittedName>
        <fullName evidence="5">Dual specificity MAP kinase phosphatase</fullName>
    </submittedName>
</protein>
<dbReference type="InterPro" id="IPR020422">
    <property type="entry name" value="TYR_PHOSPHATASE_DUAL_dom"/>
</dbReference>
<dbReference type="GO" id="GO:0016301">
    <property type="term" value="F:kinase activity"/>
    <property type="evidence" value="ECO:0007669"/>
    <property type="project" value="UniProtKB-KW"/>
</dbReference>
<keyword evidence="5" id="KW-0808">Transferase</keyword>
<evidence type="ECO:0000259" key="4">
    <source>
        <dbReference type="PROSITE" id="PS50056"/>
    </source>
</evidence>
<dbReference type="InterPro" id="IPR029021">
    <property type="entry name" value="Prot-tyrosine_phosphatase-like"/>
</dbReference>
<evidence type="ECO:0000256" key="2">
    <source>
        <dbReference type="ARBA" id="ARBA00022912"/>
    </source>
</evidence>
<dbReference type="RefSeq" id="WP_091168828.1">
    <property type="nucleotide sequence ID" value="NZ_FNCG01000007.1"/>
</dbReference>
<dbReference type="PANTHER" id="PTHR10159">
    <property type="entry name" value="DUAL SPECIFICITY PROTEIN PHOSPHATASE"/>
    <property type="match status" value="1"/>
</dbReference>
<evidence type="ECO:0000256" key="1">
    <source>
        <dbReference type="ARBA" id="ARBA00022801"/>
    </source>
</evidence>
<dbReference type="AlphaFoldDB" id="A0A1G8AF62"/>
<evidence type="ECO:0000313" key="5">
    <source>
        <dbReference type="EMBL" id="SDH19578.1"/>
    </source>
</evidence>
<keyword evidence="2" id="KW-0904">Protein phosphatase</keyword>
<dbReference type="EMBL" id="FNCG01000007">
    <property type="protein sequence ID" value="SDH19578.1"/>
    <property type="molecule type" value="Genomic_DNA"/>
</dbReference>
<dbReference type="PANTHER" id="PTHR10159:SF519">
    <property type="entry name" value="DUAL SPECIFICITY PROTEIN PHOSPHATASE MPK3"/>
    <property type="match status" value="1"/>
</dbReference>
<dbReference type="STRING" id="551996.SAMN05192573_107178"/>
<evidence type="ECO:0000313" key="6">
    <source>
        <dbReference type="Proteomes" id="UP000199705"/>
    </source>
</evidence>
<keyword evidence="1" id="KW-0378">Hydrolase</keyword>
<dbReference type="InterPro" id="IPR000387">
    <property type="entry name" value="Tyr_Pase_dom"/>
</dbReference>
<feature type="domain" description="Tyrosine specific protein phosphatases" evidence="4">
    <location>
        <begin position="97"/>
        <end position="164"/>
    </location>
</feature>
<dbReference type="SMART" id="SM00195">
    <property type="entry name" value="DSPc"/>
    <property type="match status" value="1"/>
</dbReference>
<gene>
    <name evidence="5" type="ORF">SAMN05192573_107178</name>
</gene>
<dbReference type="Proteomes" id="UP000199705">
    <property type="component" value="Unassembled WGS sequence"/>
</dbReference>
<accession>A0A1G8AF62</accession>
<dbReference type="SUPFAM" id="SSF52799">
    <property type="entry name" value="(Phosphotyrosine protein) phosphatases II"/>
    <property type="match status" value="1"/>
</dbReference>
<evidence type="ECO:0000259" key="3">
    <source>
        <dbReference type="PROSITE" id="PS50054"/>
    </source>
</evidence>
<dbReference type="PROSITE" id="PS50056">
    <property type="entry name" value="TYR_PHOSPHATASE_2"/>
    <property type="match status" value="1"/>
</dbReference>
<dbReference type="CDD" id="cd14498">
    <property type="entry name" value="DSP"/>
    <property type="match status" value="1"/>
</dbReference>
<name>A0A1G8AF62_9SPHI</name>
<dbReference type="GO" id="GO:0004721">
    <property type="term" value="F:phosphoprotein phosphatase activity"/>
    <property type="evidence" value="ECO:0007669"/>
    <property type="project" value="UniProtKB-KW"/>
</dbReference>
<organism evidence="5 6">
    <name type="scientific">Mucilaginibacter gossypii</name>
    <dbReference type="NCBI Taxonomy" id="551996"/>
    <lineage>
        <taxon>Bacteria</taxon>
        <taxon>Pseudomonadati</taxon>
        <taxon>Bacteroidota</taxon>
        <taxon>Sphingobacteriia</taxon>
        <taxon>Sphingobacteriales</taxon>
        <taxon>Sphingobacteriaceae</taxon>
        <taxon>Mucilaginibacter</taxon>
    </lineage>
</organism>
<dbReference type="FunFam" id="3.90.190.10:FF:000157">
    <property type="entry name" value="Protein-tyrosine phosphatase"/>
    <property type="match status" value="1"/>
</dbReference>
<feature type="domain" description="Tyrosine-protein phosphatase" evidence="3">
    <location>
        <begin position="34"/>
        <end position="175"/>
    </location>
</feature>
<keyword evidence="6" id="KW-1185">Reference proteome</keyword>
<dbReference type="Gene3D" id="3.90.190.10">
    <property type="entry name" value="Protein tyrosine phosphatase superfamily"/>
    <property type="match status" value="1"/>
</dbReference>
<keyword evidence="5" id="KW-0418">Kinase</keyword>
<reference evidence="6" key="1">
    <citation type="submission" date="2016-10" db="EMBL/GenBank/DDBJ databases">
        <authorList>
            <person name="Varghese N."/>
            <person name="Submissions S."/>
        </authorList>
    </citation>
    <scope>NUCLEOTIDE SEQUENCE [LARGE SCALE GENOMIC DNA]</scope>
    <source>
        <strain evidence="6">Gh-67</strain>
    </source>
</reference>
<sequence>MLTKIKSIIILLVIFWQKMWDNIYRFFNGVPTLKRSRITANLFLGSQYSLIGLQKLKALGITAIVNMREHPAFAESKYEGFHYLHLPTKDNTPPPLETLIKGAEFVTHEIKAGGKVYIHCRQGLGRGPTMTIAYLISTGLTYDAAFALVKKVRSFINPRSSQIAQLKALEQYYQEHPQPASITPK</sequence>
<dbReference type="InterPro" id="IPR000340">
    <property type="entry name" value="Dual-sp_phosphatase_cat-dom"/>
</dbReference>